<sequence length="645" mass="69322">MPRITQDNRWWCHECSTAFREPIRNSGNDLPLCPNCMSDVVEERDLDAPEDDSWFHQQHEEEEEHDHDHPFPGFFNPPSMTGNRQRPQDNPLAEMMRLMMSDAMLPPTGQATNPSGTGPRIRTFTFGNGTGRGGIMGGAATISIGGGPVLARDEDGFVRDPWSGGGRTAPGEGGREWFGGEGNQMSDGGAGGEYHPGPGYVTIEDLLSHFLGGMTGLGSGGGGPMGDYVLSDEGLDRVLEELMHAAGEHNRPPPASEVVINGLPRIKLDQATLDASQYKDCSICLTEFELEQEVIRIPCKHIFHSECLVPWLKQNGTCPVCRFSLVPEGQRNRPIPTPEATTHDDQAHAFGGQGVTGVLGNVFQNISRFFMGGEEHHEQQEHAARIEGEAHGAPQASADRPPGSFPRSLSPTVDEHPDQRMPDDTHREEHAETDESTSSTRNPADHPTQPETSPGTSSASADAADASAARFISSLFHQRSGSPLGGNGAQSPGPMGTALHLGRTASSQSVNRSSPAPPAVPGRETTGPLTDGPSIAGGEASLQTGNHSSTRNPNRQSSSGPPIENTTTTGSRNESTVHDDAEQPHHPHPVYPTVIPTEHLERHARREAMLREAERERERTSDGSGASGAGHPLSEQMNRDYLSPD</sequence>
<dbReference type="Proteomes" id="UP001230649">
    <property type="component" value="Unassembled WGS sequence"/>
</dbReference>
<reference evidence="1" key="1">
    <citation type="submission" date="2023-04" db="EMBL/GenBank/DDBJ databases">
        <title>Draft Genome sequencing of Naganishia species isolated from polar environments using Oxford Nanopore Technology.</title>
        <authorList>
            <person name="Leo P."/>
            <person name="Venkateswaran K."/>
        </authorList>
    </citation>
    <scope>NUCLEOTIDE SEQUENCE</scope>
    <source>
        <strain evidence="1">MNA-CCFEE 5262</strain>
    </source>
</reference>
<accession>A0ACC2WRV3</accession>
<proteinExistence type="predicted"/>
<name>A0ACC2WRV3_9TREE</name>
<protein>
    <submittedName>
        <fullName evidence="1">Uncharacterized protein</fullName>
    </submittedName>
</protein>
<comment type="caution">
    <text evidence="1">The sequence shown here is derived from an EMBL/GenBank/DDBJ whole genome shotgun (WGS) entry which is preliminary data.</text>
</comment>
<organism evidence="1 2">
    <name type="scientific">Naganishia adeliensis</name>
    <dbReference type="NCBI Taxonomy" id="92952"/>
    <lineage>
        <taxon>Eukaryota</taxon>
        <taxon>Fungi</taxon>
        <taxon>Dikarya</taxon>
        <taxon>Basidiomycota</taxon>
        <taxon>Agaricomycotina</taxon>
        <taxon>Tremellomycetes</taxon>
        <taxon>Filobasidiales</taxon>
        <taxon>Filobasidiaceae</taxon>
        <taxon>Naganishia</taxon>
    </lineage>
</organism>
<dbReference type="EMBL" id="JASBWS010000010">
    <property type="protein sequence ID" value="KAJ9114126.1"/>
    <property type="molecule type" value="Genomic_DNA"/>
</dbReference>
<keyword evidence="2" id="KW-1185">Reference proteome</keyword>
<evidence type="ECO:0000313" key="2">
    <source>
        <dbReference type="Proteomes" id="UP001230649"/>
    </source>
</evidence>
<evidence type="ECO:0000313" key="1">
    <source>
        <dbReference type="EMBL" id="KAJ9114126.1"/>
    </source>
</evidence>
<gene>
    <name evidence="1" type="ORF">QFC20_001642</name>
</gene>